<keyword evidence="8" id="KW-0863">Zinc-finger</keyword>
<evidence type="ECO:0000256" key="9">
    <source>
        <dbReference type="ARBA" id="ARBA00022833"/>
    </source>
</evidence>
<evidence type="ECO:0000256" key="12">
    <source>
        <dbReference type="ARBA" id="ARBA00023242"/>
    </source>
</evidence>
<comment type="similarity">
    <text evidence="2">Belongs to the DNA polymerase type-B family.</text>
</comment>
<keyword evidence="5" id="KW-0548">Nucleotidyltransferase</keyword>
<evidence type="ECO:0000313" key="14">
    <source>
        <dbReference type="EMBL" id="EDO27819.1"/>
    </source>
</evidence>
<dbReference type="GO" id="GO:0005634">
    <property type="term" value="C:nucleus"/>
    <property type="evidence" value="ECO:0007669"/>
    <property type="project" value="UniProtKB-SubCell"/>
</dbReference>
<keyword evidence="6" id="KW-0235">DNA replication</keyword>
<dbReference type="eggNOG" id="KOG0970">
    <property type="taxonomic scope" value="Eukaryota"/>
</dbReference>
<dbReference type="OMA" id="KQIGPHV"/>
<keyword evidence="11" id="KW-0238">DNA-binding</keyword>
<dbReference type="PANTHER" id="PTHR45861">
    <property type="entry name" value="DNA POLYMERASE ALPHA CATALYTIC SUBUNIT"/>
    <property type="match status" value="1"/>
</dbReference>
<dbReference type="STRING" id="45351.A7T875"/>
<keyword evidence="12" id="KW-0539">Nucleus</keyword>
<evidence type="ECO:0000256" key="5">
    <source>
        <dbReference type="ARBA" id="ARBA00022695"/>
    </source>
</evidence>
<keyword evidence="4" id="KW-0808">Transferase</keyword>
<dbReference type="Proteomes" id="UP000001593">
    <property type="component" value="Unassembled WGS sequence"/>
</dbReference>
<dbReference type="EC" id="2.7.7.7" evidence="3"/>
<dbReference type="PANTHER" id="PTHR45861:SF1">
    <property type="entry name" value="DNA POLYMERASE ALPHA CATALYTIC SUBUNIT"/>
    <property type="match status" value="1"/>
</dbReference>
<dbReference type="HOGENOM" id="CLU_1168205_0_0_1"/>
<dbReference type="Gene3D" id="1.10.132.60">
    <property type="entry name" value="DNA polymerase family B, C-terminal domain"/>
    <property type="match status" value="1"/>
</dbReference>
<gene>
    <name evidence="14" type="ORF">NEMVEDRAFT_v1g149821</name>
</gene>
<proteinExistence type="inferred from homology"/>
<feature type="domain" description="DNA-directed DNA polymerase family B multifunctional" evidence="13">
    <location>
        <begin position="2"/>
        <end position="206"/>
    </location>
</feature>
<evidence type="ECO:0000256" key="1">
    <source>
        <dbReference type="ARBA" id="ARBA00004123"/>
    </source>
</evidence>
<evidence type="ECO:0000256" key="7">
    <source>
        <dbReference type="ARBA" id="ARBA00022723"/>
    </source>
</evidence>
<evidence type="ECO:0000313" key="15">
    <source>
        <dbReference type="Proteomes" id="UP000001593"/>
    </source>
</evidence>
<protein>
    <recommendedName>
        <fullName evidence="3">DNA-directed DNA polymerase</fullName>
        <ecNumber evidence="3">2.7.7.7</ecNumber>
    </recommendedName>
</protein>
<evidence type="ECO:0000256" key="2">
    <source>
        <dbReference type="ARBA" id="ARBA00005755"/>
    </source>
</evidence>
<dbReference type="NCBIfam" id="TIGR00592">
    <property type="entry name" value="pol2"/>
    <property type="match status" value="1"/>
</dbReference>
<evidence type="ECO:0000256" key="3">
    <source>
        <dbReference type="ARBA" id="ARBA00012417"/>
    </source>
</evidence>
<evidence type="ECO:0000256" key="10">
    <source>
        <dbReference type="ARBA" id="ARBA00022932"/>
    </source>
</evidence>
<organism evidence="14 15">
    <name type="scientific">Nematostella vectensis</name>
    <name type="common">Starlet sea anemone</name>
    <dbReference type="NCBI Taxonomy" id="45351"/>
    <lineage>
        <taxon>Eukaryota</taxon>
        <taxon>Metazoa</taxon>
        <taxon>Cnidaria</taxon>
        <taxon>Anthozoa</taxon>
        <taxon>Hexacorallia</taxon>
        <taxon>Actiniaria</taxon>
        <taxon>Edwardsiidae</taxon>
        <taxon>Nematostella</taxon>
    </lineage>
</organism>
<evidence type="ECO:0000256" key="11">
    <source>
        <dbReference type="ARBA" id="ARBA00023125"/>
    </source>
</evidence>
<keyword evidence="9" id="KW-0862">Zinc</keyword>
<dbReference type="SUPFAM" id="SSF56672">
    <property type="entry name" value="DNA/RNA polymerases"/>
    <property type="match status" value="1"/>
</dbReference>
<dbReference type="InterPro" id="IPR043502">
    <property type="entry name" value="DNA/RNA_pol_sf"/>
</dbReference>
<dbReference type="Pfam" id="PF00136">
    <property type="entry name" value="DNA_pol_B"/>
    <property type="match status" value="1"/>
</dbReference>
<keyword evidence="7" id="KW-0479">Metal-binding</keyword>
<name>A7T875_NEMVE</name>
<dbReference type="GO" id="GO:0003887">
    <property type="term" value="F:DNA-directed DNA polymerase activity"/>
    <property type="evidence" value="ECO:0007669"/>
    <property type="project" value="UniProtKB-KW"/>
</dbReference>
<dbReference type="PhylomeDB" id="A7T875"/>
<dbReference type="GO" id="GO:0000166">
    <property type="term" value="F:nucleotide binding"/>
    <property type="evidence" value="ECO:0007669"/>
    <property type="project" value="InterPro"/>
</dbReference>
<dbReference type="GO" id="GO:0006260">
    <property type="term" value="P:DNA replication"/>
    <property type="evidence" value="ECO:0007669"/>
    <property type="project" value="UniProtKB-KW"/>
</dbReference>
<dbReference type="AlphaFoldDB" id="A7T875"/>
<reference evidence="14 15" key="1">
    <citation type="journal article" date="2007" name="Science">
        <title>Sea anemone genome reveals ancestral eumetazoan gene repertoire and genomic organization.</title>
        <authorList>
            <person name="Putnam N.H."/>
            <person name="Srivastava M."/>
            <person name="Hellsten U."/>
            <person name="Dirks B."/>
            <person name="Chapman J."/>
            <person name="Salamov A."/>
            <person name="Terry A."/>
            <person name="Shapiro H."/>
            <person name="Lindquist E."/>
            <person name="Kapitonov V.V."/>
            <person name="Jurka J."/>
            <person name="Genikhovich G."/>
            <person name="Grigoriev I.V."/>
            <person name="Lucas S.M."/>
            <person name="Steele R.E."/>
            <person name="Finnerty J.R."/>
            <person name="Technau U."/>
            <person name="Martindale M.Q."/>
            <person name="Rokhsar D.S."/>
        </authorList>
    </citation>
    <scope>NUCLEOTIDE SEQUENCE [LARGE SCALE GENOMIC DNA]</scope>
    <source>
        <strain evidence="15">CH2 X CH6</strain>
    </source>
</reference>
<sequence>VKSEVNKLYRLLEIDIDGIFKSMLLLKKKKYAAIMISENEDGTMNEVKEMKGLDIVRRDWCDLAKDAGNYVLSQILSAQSREAIVDNVHDFLITIGEDVKGGKVDLQKYVINKQLTKAPHDYPDKKSLPHVHVALWLMSKSRKVGVGDTIPYVICDVSMHLPLVTCGALVHYLLHEFRKSDSLKIDTKYYLANQVHPVVARLCDPIDGTDSARIAECLGGILHPSGYRHAATRHDEEADALLGRHAQMTDEERFKVSRGDMPSILT</sequence>
<accession>A7T875</accession>
<dbReference type="InterPro" id="IPR006134">
    <property type="entry name" value="DNA-dir_DNA_pol_B_multi_dom"/>
</dbReference>
<evidence type="ECO:0000256" key="4">
    <source>
        <dbReference type="ARBA" id="ARBA00022679"/>
    </source>
</evidence>
<keyword evidence="10" id="KW-0239">DNA-directed DNA polymerase</keyword>
<dbReference type="InParanoid" id="A7T875"/>
<evidence type="ECO:0000256" key="6">
    <source>
        <dbReference type="ARBA" id="ARBA00022705"/>
    </source>
</evidence>
<keyword evidence="15" id="KW-1185">Reference proteome</keyword>
<comment type="subcellular location">
    <subcellularLocation>
        <location evidence="1">Nucleus</location>
    </subcellularLocation>
</comment>
<dbReference type="Gene3D" id="3.90.1600.10">
    <property type="entry name" value="Palm domain of DNA polymerase"/>
    <property type="match status" value="1"/>
</dbReference>
<dbReference type="EMBL" id="DS472546">
    <property type="protein sequence ID" value="EDO27819.1"/>
    <property type="molecule type" value="Genomic_DNA"/>
</dbReference>
<dbReference type="FunFam" id="1.10.132.60:FF:000004">
    <property type="entry name" value="DNA polymerase"/>
    <property type="match status" value="1"/>
</dbReference>
<dbReference type="InterPro" id="IPR023211">
    <property type="entry name" value="DNA_pol_palm_dom_sf"/>
</dbReference>
<evidence type="ECO:0000259" key="13">
    <source>
        <dbReference type="Pfam" id="PF00136"/>
    </source>
</evidence>
<evidence type="ECO:0000256" key="8">
    <source>
        <dbReference type="ARBA" id="ARBA00022771"/>
    </source>
</evidence>
<dbReference type="GO" id="GO:0003677">
    <property type="term" value="F:DNA binding"/>
    <property type="evidence" value="ECO:0007669"/>
    <property type="project" value="UniProtKB-KW"/>
</dbReference>
<dbReference type="InterPro" id="IPR042087">
    <property type="entry name" value="DNA_pol_B_thumb"/>
</dbReference>
<dbReference type="GO" id="GO:0008270">
    <property type="term" value="F:zinc ion binding"/>
    <property type="evidence" value="ECO:0007669"/>
    <property type="project" value="UniProtKB-KW"/>
</dbReference>
<feature type="non-terminal residue" evidence="14">
    <location>
        <position position="266"/>
    </location>
</feature>